<reference evidence="2" key="1">
    <citation type="submission" date="2020-05" db="EMBL/GenBank/DDBJ databases">
        <title>Complete genome sequence of Pseudomonas sp. Sm006.</title>
        <authorList>
            <person name="Takeuchi K."/>
            <person name="Someya N."/>
        </authorList>
    </citation>
    <scope>NUCLEOTIDE SEQUENCE</scope>
    <source>
        <strain evidence="2">Sm006</strain>
    </source>
</reference>
<dbReference type="EMBL" id="AP023081">
    <property type="protein sequence ID" value="BCD85656.1"/>
    <property type="molecule type" value="Genomic_DNA"/>
</dbReference>
<evidence type="ECO:0000313" key="2">
    <source>
        <dbReference type="EMBL" id="BCD85656.1"/>
    </source>
</evidence>
<keyword evidence="1" id="KW-0732">Signal</keyword>
<feature type="signal peptide" evidence="1">
    <location>
        <begin position="1"/>
        <end position="19"/>
    </location>
</feature>
<keyword evidence="3" id="KW-1185">Reference proteome</keyword>
<proteinExistence type="predicted"/>
<protein>
    <submittedName>
        <fullName evidence="2">Uncharacterized protein</fullName>
    </submittedName>
</protein>
<dbReference type="Proteomes" id="UP001064896">
    <property type="component" value="Chromosome"/>
</dbReference>
<sequence length="459" mass="50536">MTRLMLCGLLALASGLVVASEITREPAALPARYGAALPHSAADLRAWDQDTRRFPPVAHALDQIADGSEPWLQRWRSAMAQVRPTEAVAVERLWQSHLQFSELSPAFCTFARRSLQGPDDLIRRIVSVPFAKGCAQASDRPLLLRPDTPARAVLAFYAGQEAPLPAFEPRLEQAVTAMIPSAEAYELRAAAFTLVHLKQAEANRALLRIHGRITDQDKADQVALAFLRSDDPQGRALAQAACQRRLRDPMCSPSPHYGAEAQGEDEPHVDRALVARRIAELATLGFSRVQALKVDEQASADPEFLLSAADYLYGFDTETGMFPNQHDSLLRRLARLAGSTLQDVVFEERYPADDQGPYRLSAYADGSVYRLEAQNYGDWYDVQAVLQLLQRVADDRRLDVAFVPLASGDQMSLVLAGPNAAVSAAFERGLLQRAEPEQAMESGKAFEAEVIQGLQRQQP</sequence>
<evidence type="ECO:0000256" key="1">
    <source>
        <dbReference type="SAM" id="SignalP"/>
    </source>
</evidence>
<name>A0ABN6BTK4_9PSED</name>
<accession>A0ABN6BTK4</accession>
<organism evidence="2 3">
    <name type="scientific">Pseudomonas solani</name>
    <dbReference type="NCBI Taxonomy" id="2731552"/>
    <lineage>
        <taxon>Bacteria</taxon>
        <taxon>Pseudomonadati</taxon>
        <taxon>Pseudomonadota</taxon>
        <taxon>Gammaproteobacteria</taxon>
        <taxon>Pseudomonadales</taxon>
        <taxon>Pseudomonadaceae</taxon>
        <taxon>Pseudomonas</taxon>
    </lineage>
</organism>
<dbReference type="RefSeq" id="WP_043241903.1">
    <property type="nucleotide sequence ID" value="NZ_AP023081.1"/>
</dbReference>
<evidence type="ECO:0000313" key="3">
    <source>
        <dbReference type="Proteomes" id="UP001064896"/>
    </source>
</evidence>
<feature type="chain" id="PRO_5045393814" evidence="1">
    <location>
        <begin position="20"/>
        <end position="459"/>
    </location>
</feature>
<gene>
    <name evidence="2" type="ORF">PSm6_20630</name>
</gene>